<evidence type="ECO:0000313" key="5">
    <source>
        <dbReference type="Proteomes" id="UP000243887"/>
    </source>
</evidence>
<evidence type="ECO:0000313" key="4">
    <source>
        <dbReference type="EMBL" id="SFI75889.1"/>
    </source>
</evidence>
<dbReference type="RefSeq" id="WP_090677421.1">
    <property type="nucleotide sequence ID" value="NZ_FORU01000001.1"/>
</dbReference>
<dbReference type="SMART" id="SM00248">
    <property type="entry name" value="ANK"/>
    <property type="match status" value="4"/>
</dbReference>
<dbReference type="PRINTS" id="PR01415">
    <property type="entry name" value="ANKYRIN"/>
</dbReference>
<dbReference type="Gene3D" id="1.25.40.20">
    <property type="entry name" value="Ankyrin repeat-containing domain"/>
    <property type="match status" value="2"/>
</dbReference>
<keyword evidence="2 3" id="KW-0040">ANK repeat</keyword>
<keyword evidence="5" id="KW-1185">Reference proteome</keyword>
<evidence type="ECO:0000256" key="2">
    <source>
        <dbReference type="ARBA" id="ARBA00023043"/>
    </source>
</evidence>
<dbReference type="Pfam" id="PF00023">
    <property type="entry name" value="Ank"/>
    <property type="match status" value="1"/>
</dbReference>
<dbReference type="SUPFAM" id="SSF48403">
    <property type="entry name" value="Ankyrin repeat"/>
    <property type="match status" value="1"/>
</dbReference>
<keyword evidence="1" id="KW-0677">Repeat</keyword>
<evidence type="ECO:0000256" key="1">
    <source>
        <dbReference type="ARBA" id="ARBA00022737"/>
    </source>
</evidence>
<dbReference type="EMBL" id="FORU01000001">
    <property type="protein sequence ID" value="SFI75889.1"/>
    <property type="molecule type" value="Genomic_DNA"/>
</dbReference>
<dbReference type="InterPro" id="IPR002110">
    <property type="entry name" value="Ankyrin_rpt"/>
</dbReference>
<sequence length="235" mass="25948">MRRIQEMRWMITLIMSTFVFTNCQSSQNNNLEIEQRMSEQSIFNAIDLNDIKEVGRLLSLGIDLEQTNAEGQTPLLFATYLKRNEIALLLMKAGANVNAQDKILNSPFLYAGADGNLEIVKEALKHGADYNVFNRYGGTALIPAAEKGHLEMVRLLVNTPDFPIDHVNRLGWTAIMEAVVLSDGGPIHIKIVKSLIEGGVDVNIPDSKGVTALSHARIRGFLEIVLLLEKAGGHV</sequence>
<organism evidence="4 5">
    <name type="scientific">Myroides guanonis</name>
    <dbReference type="NCBI Taxonomy" id="1150112"/>
    <lineage>
        <taxon>Bacteria</taxon>
        <taxon>Pseudomonadati</taxon>
        <taxon>Bacteroidota</taxon>
        <taxon>Flavobacteriia</taxon>
        <taxon>Flavobacteriales</taxon>
        <taxon>Flavobacteriaceae</taxon>
        <taxon>Myroides</taxon>
    </lineage>
</organism>
<proteinExistence type="predicted"/>
<evidence type="ECO:0000256" key="3">
    <source>
        <dbReference type="PROSITE-ProRule" id="PRU00023"/>
    </source>
</evidence>
<dbReference type="AlphaFoldDB" id="A0A1I3KTP5"/>
<accession>A0A1I3KTP5</accession>
<dbReference type="InterPro" id="IPR036770">
    <property type="entry name" value="Ankyrin_rpt-contain_sf"/>
</dbReference>
<protein>
    <submittedName>
        <fullName evidence="4">Uncharacterized protein</fullName>
    </submittedName>
</protein>
<reference evidence="5" key="1">
    <citation type="submission" date="2016-10" db="EMBL/GenBank/DDBJ databases">
        <authorList>
            <person name="Varghese N."/>
            <person name="Submissions S."/>
        </authorList>
    </citation>
    <scope>NUCLEOTIDE SEQUENCE [LARGE SCALE GENOMIC DNA]</scope>
    <source>
        <strain evidence="5">DSM 26542</strain>
    </source>
</reference>
<dbReference type="STRING" id="1150112.SAMN04487893_10163"/>
<gene>
    <name evidence="4" type="ORF">SAMN04487893_10163</name>
</gene>
<feature type="repeat" description="ANK" evidence="3">
    <location>
        <begin position="103"/>
        <end position="135"/>
    </location>
</feature>
<dbReference type="PROSITE" id="PS50297">
    <property type="entry name" value="ANK_REP_REGION"/>
    <property type="match status" value="1"/>
</dbReference>
<dbReference type="PANTHER" id="PTHR24173:SF74">
    <property type="entry name" value="ANKYRIN REPEAT DOMAIN-CONTAINING PROTEIN 16"/>
    <property type="match status" value="1"/>
</dbReference>
<dbReference type="PROSITE" id="PS50088">
    <property type="entry name" value="ANK_REPEAT"/>
    <property type="match status" value="2"/>
</dbReference>
<dbReference type="PANTHER" id="PTHR24173">
    <property type="entry name" value="ANKYRIN REPEAT CONTAINING"/>
    <property type="match status" value="1"/>
</dbReference>
<dbReference type="Proteomes" id="UP000243887">
    <property type="component" value="Unassembled WGS sequence"/>
</dbReference>
<feature type="repeat" description="ANK" evidence="3">
    <location>
        <begin position="70"/>
        <end position="102"/>
    </location>
</feature>
<name>A0A1I3KTP5_9FLAO</name>
<dbReference type="OrthoDB" id="9812708at2"/>
<dbReference type="Pfam" id="PF12796">
    <property type="entry name" value="Ank_2"/>
    <property type="match status" value="1"/>
</dbReference>